<dbReference type="PANTHER" id="PTHR43162:SF1">
    <property type="entry name" value="PRESTALK A DIFFERENTIATION PROTEIN A"/>
    <property type="match status" value="1"/>
</dbReference>
<organism evidence="2 3">
    <name type="scientific">Penicillium antarcticum</name>
    <dbReference type="NCBI Taxonomy" id="416450"/>
    <lineage>
        <taxon>Eukaryota</taxon>
        <taxon>Fungi</taxon>
        <taxon>Dikarya</taxon>
        <taxon>Ascomycota</taxon>
        <taxon>Pezizomycotina</taxon>
        <taxon>Eurotiomycetes</taxon>
        <taxon>Eurotiomycetidae</taxon>
        <taxon>Eurotiales</taxon>
        <taxon>Aspergillaceae</taxon>
        <taxon>Penicillium</taxon>
    </lineage>
</organism>
<dbReference type="PANTHER" id="PTHR43162">
    <property type="match status" value="1"/>
</dbReference>
<dbReference type="InterPro" id="IPR016040">
    <property type="entry name" value="NAD(P)-bd_dom"/>
</dbReference>
<comment type="caution">
    <text evidence="2">The sequence shown here is derived from an EMBL/GenBank/DDBJ whole genome shotgun (WGS) entry which is preliminary data.</text>
</comment>
<protein>
    <recommendedName>
        <fullName evidence="1">NAD(P)-binding domain-containing protein</fullName>
    </recommendedName>
</protein>
<keyword evidence="3" id="KW-1185">Reference proteome</keyword>
<feature type="domain" description="NAD(P)-binding" evidence="1">
    <location>
        <begin position="18"/>
        <end position="149"/>
    </location>
</feature>
<dbReference type="SUPFAM" id="SSF51735">
    <property type="entry name" value="NAD(P)-binding Rossmann-fold domains"/>
    <property type="match status" value="1"/>
</dbReference>
<evidence type="ECO:0000259" key="1">
    <source>
        <dbReference type="Pfam" id="PF13460"/>
    </source>
</evidence>
<dbReference type="Proteomes" id="UP000191672">
    <property type="component" value="Unassembled WGS sequence"/>
</dbReference>
<sequence>MSKYVLTGVGGNLGTIAANYALEIALEDTTLVFTTSNPEKIAPDTLHSWKEKGATVTVASYDDVSSLEKVFAGAEAVTLISTWSFGRRAQQAQNVIAAAKNSGVRRICYTSFVGADDPAPRNEMPFLPRDHKETEALIRESGLEWNIQRDYLYMDNIPKFFASSWKFCGERWLCNSHGVPGAYVASEDCGRVLAALLLGRGEPNSVYDITGPEAVTDKEVFEWMCAQSGYRGEFVDLPDGEFRKWWLGRGLPDDVSGDFSGIPMKLCIDDLSCCGEMVARGYMAKTSNAVEELTGRKPLSFREGLLQYKGLFP</sequence>
<dbReference type="OrthoDB" id="419598at2759"/>
<evidence type="ECO:0000313" key="3">
    <source>
        <dbReference type="Proteomes" id="UP000191672"/>
    </source>
</evidence>
<dbReference type="Pfam" id="PF13460">
    <property type="entry name" value="NAD_binding_10"/>
    <property type="match status" value="1"/>
</dbReference>
<reference evidence="3" key="1">
    <citation type="journal article" date="2017" name="Nat. Microbiol.">
        <title>Global analysis of biosynthetic gene clusters reveals vast potential of secondary metabolite production in Penicillium species.</title>
        <authorList>
            <person name="Nielsen J.C."/>
            <person name="Grijseels S."/>
            <person name="Prigent S."/>
            <person name="Ji B."/>
            <person name="Dainat J."/>
            <person name="Nielsen K.F."/>
            <person name="Frisvad J.C."/>
            <person name="Workman M."/>
            <person name="Nielsen J."/>
        </authorList>
    </citation>
    <scope>NUCLEOTIDE SEQUENCE [LARGE SCALE GENOMIC DNA]</scope>
    <source>
        <strain evidence="3">IBT 31811</strain>
    </source>
</reference>
<accession>A0A1V6Q1Z7</accession>
<dbReference type="STRING" id="416450.A0A1V6Q1Z7"/>
<dbReference type="EMBL" id="MDYN01000017">
    <property type="protein sequence ID" value="OQD83300.1"/>
    <property type="molecule type" value="Genomic_DNA"/>
</dbReference>
<dbReference type="Gene3D" id="3.40.50.720">
    <property type="entry name" value="NAD(P)-binding Rossmann-like Domain"/>
    <property type="match status" value="1"/>
</dbReference>
<dbReference type="InterPro" id="IPR051604">
    <property type="entry name" value="Ergot_Alk_Oxidoreductase"/>
</dbReference>
<dbReference type="InterPro" id="IPR036291">
    <property type="entry name" value="NAD(P)-bd_dom_sf"/>
</dbReference>
<proteinExistence type="predicted"/>
<evidence type="ECO:0000313" key="2">
    <source>
        <dbReference type="EMBL" id="OQD83300.1"/>
    </source>
</evidence>
<dbReference type="Gene3D" id="3.90.25.10">
    <property type="entry name" value="UDP-galactose 4-epimerase, domain 1"/>
    <property type="match status" value="1"/>
</dbReference>
<gene>
    <name evidence="2" type="ORF">PENANT_c017G02662</name>
</gene>
<name>A0A1V6Q1Z7_9EURO</name>
<dbReference type="AlphaFoldDB" id="A0A1V6Q1Z7"/>